<dbReference type="Gene3D" id="3.40.190.120">
    <property type="entry name" value="Osmoprotection protein (prox), domain 2"/>
    <property type="match status" value="1"/>
</dbReference>
<sequence length="312" mass="32914">MKRSMKTVVASTILVGSLALAGCAPATGTDQNAGKDAPLTGLTGTVGAKDFSEQYILGNMVSILLNDNGAKTDYKTIVGSANVRTALTSGEFIGYWEYTGTSWLAYNKKDAPVVGVKAQYDAVKEIDATQGVAWLDGAPFNNTYAFAIKSDKAKALGVKTLSDVAKLPVADQTFCVESEFAARPDGWAGVKTTYGMPGATTITLDTGAIYSVTADGKDCNFGEVFATDGRIKALDLTVMADDKAYFPVYQGAFTLMQATLDKYPATAGILNKLTVLLTDQVMQTLNAKADVDGDDPADIARTFLVEQGLIKG</sequence>
<dbReference type="AlphaFoldDB" id="A0A7W3JU96"/>
<evidence type="ECO:0000256" key="1">
    <source>
        <dbReference type="SAM" id="SignalP"/>
    </source>
</evidence>
<gene>
    <name evidence="3" type="ORF">FB555_001479</name>
</gene>
<dbReference type="GO" id="GO:0022857">
    <property type="term" value="F:transmembrane transporter activity"/>
    <property type="evidence" value="ECO:0007669"/>
    <property type="project" value="InterPro"/>
</dbReference>
<evidence type="ECO:0000259" key="2">
    <source>
        <dbReference type="Pfam" id="PF04069"/>
    </source>
</evidence>
<dbReference type="Gene3D" id="3.40.190.10">
    <property type="entry name" value="Periplasmic binding protein-like II"/>
    <property type="match status" value="1"/>
</dbReference>
<evidence type="ECO:0000313" key="4">
    <source>
        <dbReference type="Proteomes" id="UP000524237"/>
    </source>
</evidence>
<name>A0A7W3JU96_9MICO</name>
<dbReference type="PROSITE" id="PS51257">
    <property type="entry name" value="PROKAR_LIPOPROTEIN"/>
    <property type="match status" value="1"/>
</dbReference>
<dbReference type="CDD" id="cd13611">
    <property type="entry name" value="PBP2_YehZ"/>
    <property type="match status" value="1"/>
</dbReference>
<organism evidence="3 4">
    <name type="scientific">Alpinimonas psychrophila</name>
    <dbReference type="NCBI Taxonomy" id="748908"/>
    <lineage>
        <taxon>Bacteria</taxon>
        <taxon>Bacillati</taxon>
        <taxon>Actinomycetota</taxon>
        <taxon>Actinomycetes</taxon>
        <taxon>Micrococcales</taxon>
        <taxon>Microbacteriaceae</taxon>
        <taxon>Alpinimonas</taxon>
    </lineage>
</organism>
<feature type="domain" description="ABC-type glycine betaine transport system substrate-binding" evidence="2">
    <location>
        <begin position="45"/>
        <end position="304"/>
    </location>
</feature>
<dbReference type="EMBL" id="JACGWU010000004">
    <property type="protein sequence ID" value="MBA8829374.1"/>
    <property type="molecule type" value="Genomic_DNA"/>
</dbReference>
<accession>A0A7W3JU96</accession>
<proteinExistence type="predicted"/>
<dbReference type="InterPro" id="IPR007210">
    <property type="entry name" value="ABC_Gly_betaine_transp_sub-bd"/>
</dbReference>
<dbReference type="SUPFAM" id="SSF53850">
    <property type="entry name" value="Periplasmic binding protein-like II"/>
    <property type="match status" value="1"/>
</dbReference>
<evidence type="ECO:0000313" key="3">
    <source>
        <dbReference type="EMBL" id="MBA8829374.1"/>
    </source>
</evidence>
<keyword evidence="4" id="KW-1185">Reference proteome</keyword>
<feature type="chain" id="PRO_5038556666" evidence="1">
    <location>
        <begin position="22"/>
        <end position="312"/>
    </location>
</feature>
<keyword evidence="1" id="KW-0732">Signal</keyword>
<dbReference type="Proteomes" id="UP000524237">
    <property type="component" value="Unassembled WGS sequence"/>
</dbReference>
<dbReference type="GO" id="GO:0043190">
    <property type="term" value="C:ATP-binding cassette (ABC) transporter complex"/>
    <property type="evidence" value="ECO:0007669"/>
    <property type="project" value="InterPro"/>
</dbReference>
<protein>
    <submittedName>
        <fullName evidence="3">Osmoprotectant transport system substrate-binding protein</fullName>
    </submittedName>
</protein>
<comment type="caution">
    <text evidence="3">The sequence shown here is derived from an EMBL/GenBank/DDBJ whole genome shotgun (WGS) entry which is preliminary data.</text>
</comment>
<reference evidence="3 4" key="1">
    <citation type="submission" date="2020-07" db="EMBL/GenBank/DDBJ databases">
        <title>Sequencing the genomes of 1000 actinobacteria strains.</title>
        <authorList>
            <person name="Klenk H.-P."/>
        </authorList>
    </citation>
    <scope>NUCLEOTIDE SEQUENCE [LARGE SCALE GENOMIC DNA]</scope>
    <source>
        <strain evidence="3 4">DSM 23737</strain>
    </source>
</reference>
<feature type="signal peptide" evidence="1">
    <location>
        <begin position="1"/>
        <end position="21"/>
    </location>
</feature>
<dbReference type="RefSeq" id="WP_182484812.1">
    <property type="nucleotide sequence ID" value="NZ_JACGWU010000004.1"/>
</dbReference>
<dbReference type="Pfam" id="PF04069">
    <property type="entry name" value="OpuAC"/>
    <property type="match status" value="1"/>
</dbReference>